<dbReference type="InterPro" id="IPR001509">
    <property type="entry name" value="Epimerase_deHydtase"/>
</dbReference>
<dbReference type="EMBL" id="NXID01000122">
    <property type="protein sequence ID" value="RXK11579.1"/>
    <property type="molecule type" value="Genomic_DNA"/>
</dbReference>
<feature type="domain" description="NAD-dependent epimerase/dehydratase" evidence="1">
    <location>
        <begin position="3"/>
        <end position="185"/>
    </location>
</feature>
<organism evidence="3 4">
    <name type="scientific">Malaciobacter mytili LMG 24559</name>
    <dbReference type="NCBI Taxonomy" id="1032238"/>
    <lineage>
        <taxon>Bacteria</taxon>
        <taxon>Pseudomonadati</taxon>
        <taxon>Campylobacterota</taxon>
        <taxon>Epsilonproteobacteria</taxon>
        <taxon>Campylobacterales</taxon>
        <taxon>Arcobacteraceae</taxon>
        <taxon>Malaciobacter</taxon>
    </lineage>
</organism>
<reference evidence="3 4" key="1">
    <citation type="submission" date="2017-09" db="EMBL/GenBank/DDBJ databases">
        <title>Genomics of the genus Arcobacter.</title>
        <authorList>
            <person name="Perez-Cataluna A."/>
            <person name="Figueras M.J."/>
            <person name="Salas-Masso N."/>
        </authorList>
    </citation>
    <scope>NUCLEOTIDE SEQUENCE [LARGE SCALE GENOMIC DNA]</scope>
    <source>
        <strain evidence="3 4">CECT 7386</strain>
    </source>
</reference>
<feature type="domain" description="Capsular polysaccharide assembling protein CapF C-terminal" evidence="2">
    <location>
        <begin position="254"/>
        <end position="364"/>
    </location>
</feature>
<dbReference type="InterPro" id="IPR011051">
    <property type="entry name" value="RmlC_Cupin_sf"/>
</dbReference>
<dbReference type="PANTHER" id="PTHR43245:SF55">
    <property type="entry name" value="NAD(P)-BINDING DOMAIN-CONTAINING PROTEIN"/>
    <property type="match status" value="1"/>
</dbReference>
<evidence type="ECO:0000313" key="4">
    <source>
        <dbReference type="Proteomes" id="UP000290092"/>
    </source>
</evidence>
<dbReference type="Pfam" id="PF01370">
    <property type="entry name" value="Epimerase"/>
    <property type="match status" value="1"/>
</dbReference>
<dbReference type="InterPro" id="IPR036291">
    <property type="entry name" value="NAD(P)-bd_dom_sf"/>
</dbReference>
<dbReference type="SUPFAM" id="SSF51182">
    <property type="entry name" value="RmlC-like cupins"/>
    <property type="match status" value="1"/>
</dbReference>
<dbReference type="RefSeq" id="WP_114841369.1">
    <property type="nucleotide sequence ID" value="NZ_CP031219.1"/>
</dbReference>
<evidence type="ECO:0000259" key="1">
    <source>
        <dbReference type="Pfam" id="PF01370"/>
    </source>
</evidence>
<evidence type="ECO:0000259" key="2">
    <source>
        <dbReference type="Pfam" id="PF14667"/>
    </source>
</evidence>
<sequence length="372" mass="43231">MKILITGSNGFIAKNLIEHLKTNENLHLYLFDKKDSLNILETYVKEVDFIFHLAGVNRPKDITEFYEGNSNLTKNIVNILKENKKNTPILFSSSIQSNLDNDYGKSKLEAEKILLEYSKSTQAKVFIYKLPNVFGKWSKPNYNSVISTWCYNIANNLDIQINDEKVELNLVYIDDVIKSFIKQLEIKEIKDYYVEIETIYKKTLAEIRDLLFAFKENRTTLLIPNVASGFERALYATYLSYLPTDDFSYTLNGHKDERGTFYEILKTLNSGQFSLSTTAPGITRGNHYHHTKNEKFLVVRGEALIEFRHIVTNEIISYKVSDKKMQIVEMIPGYTHNIKNTGTEEMILILWANETFDQKNPDTYFLKVRDEK</sequence>
<keyword evidence="4" id="KW-1185">Reference proteome</keyword>
<dbReference type="SUPFAM" id="SSF51735">
    <property type="entry name" value="NAD(P)-binding Rossmann-fold domains"/>
    <property type="match status" value="1"/>
</dbReference>
<dbReference type="InterPro" id="IPR029303">
    <property type="entry name" value="CapF_C"/>
</dbReference>
<accession>A0AAX2AC57</accession>
<dbReference type="InterPro" id="IPR014710">
    <property type="entry name" value="RmlC-like_jellyroll"/>
</dbReference>
<dbReference type="Gene3D" id="3.40.50.720">
    <property type="entry name" value="NAD(P)-binding Rossmann-like Domain"/>
    <property type="match status" value="1"/>
</dbReference>
<dbReference type="PANTHER" id="PTHR43245">
    <property type="entry name" value="BIFUNCTIONAL POLYMYXIN RESISTANCE PROTEIN ARNA"/>
    <property type="match status" value="1"/>
</dbReference>
<proteinExistence type="predicted"/>
<dbReference type="CDD" id="cd07007">
    <property type="entry name" value="cupin_CapF-like_C"/>
    <property type="match status" value="1"/>
</dbReference>
<dbReference type="AlphaFoldDB" id="A0AAX2AC57"/>
<protein>
    <submittedName>
        <fullName evidence="3">Capsular biosynthesis protein</fullName>
    </submittedName>
</protein>
<dbReference type="Proteomes" id="UP000290092">
    <property type="component" value="Unassembled WGS sequence"/>
</dbReference>
<gene>
    <name evidence="3" type="ORF">CP985_15015</name>
</gene>
<dbReference type="Pfam" id="PF14667">
    <property type="entry name" value="Polysacc_synt_C"/>
    <property type="match status" value="1"/>
</dbReference>
<comment type="caution">
    <text evidence="3">The sequence shown here is derived from an EMBL/GenBank/DDBJ whole genome shotgun (WGS) entry which is preliminary data.</text>
</comment>
<evidence type="ECO:0000313" key="3">
    <source>
        <dbReference type="EMBL" id="RXK11579.1"/>
    </source>
</evidence>
<dbReference type="Gene3D" id="2.60.120.10">
    <property type="entry name" value="Jelly Rolls"/>
    <property type="match status" value="1"/>
</dbReference>
<dbReference type="KEGG" id="amyt:AMYT_0911"/>
<name>A0AAX2AC57_9BACT</name>
<dbReference type="InterPro" id="IPR050177">
    <property type="entry name" value="Lipid_A_modif_metabolic_enz"/>
</dbReference>